<dbReference type="PANTHER" id="PTHR23089">
    <property type="entry name" value="HISTIDINE TRIAD HIT PROTEIN"/>
    <property type="match status" value="1"/>
</dbReference>
<dbReference type="PROSITE" id="PS51084">
    <property type="entry name" value="HIT_2"/>
    <property type="match status" value="1"/>
</dbReference>
<organism evidence="5 6">
    <name type="scientific">Prototheca wickerhamii</name>
    <dbReference type="NCBI Taxonomy" id="3111"/>
    <lineage>
        <taxon>Eukaryota</taxon>
        <taxon>Viridiplantae</taxon>
        <taxon>Chlorophyta</taxon>
        <taxon>core chlorophytes</taxon>
        <taxon>Trebouxiophyceae</taxon>
        <taxon>Chlorellales</taxon>
        <taxon>Chlorellaceae</taxon>
        <taxon>Prototheca</taxon>
    </lineage>
</organism>
<gene>
    <name evidence="5" type="ORF">QBZ16_003510</name>
</gene>
<dbReference type="GO" id="GO:0047627">
    <property type="term" value="F:adenylylsulfatase activity"/>
    <property type="evidence" value="ECO:0007669"/>
    <property type="project" value="UniProtKB-ARBA"/>
</dbReference>
<keyword evidence="6" id="KW-1185">Reference proteome</keyword>
<dbReference type="CDD" id="cd01276">
    <property type="entry name" value="PKCI_related"/>
    <property type="match status" value="1"/>
</dbReference>
<dbReference type="InterPro" id="IPR001310">
    <property type="entry name" value="Histidine_triad_HIT"/>
</dbReference>
<evidence type="ECO:0000259" key="4">
    <source>
        <dbReference type="PROSITE" id="PS51084"/>
    </source>
</evidence>
<dbReference type="FunFam" id="3.30.428.10:FF:000005">
    <property type="entry name" value="Histidine triad nucleotide-binding protein 1"/>
    <property type="match status" value="1"/>
</dbReference>
<feature type="active site" description="Tele-AMP-histidine intermediate" evidence="1">
    <location>
        <position position="119"/>
    </location>
</feature>
<comment type="caution">
    <text evidence="5">The sequence shown here is derived from an EMBL/GenBank/DDBJ whole genome shotgun (WGS) entry which is preliminary data.</text>
</comment>
<dbReference type="InterPro" id="IPR019808">
    <property type="entry name" value="Histidine_triad_CS"/>
</dbReference>
<dbReference type="PRINTS" id="PR00332">
    <property type="entry name" value="HISTRIAD"/>
</dbReference>
<evidence type="ECO:0000313" key="5">
    <source>
        <dbReference type="EMBL" id="KAK2078670.1"/>
    </source>
</evidence>
<protein>
    <recommendedName>
        <fullName evidence="4">HIT domain-containing protein</fullName>
    </recommendedName>
</protein>
<evidence type="ECO:0000256" key="2">
    <source>
        <dbReference type="PIRSR" id="PIRSR601310-3"/>
    </source>
</evidence>
<evidence type="ECO:0000256" key="1">
    <source>
        <dbReference type="PIRSR" id="PIRSR601310-1"/>
    </source>
</evidence>
<dbReference type="PROSITE" id="PS00892">
    <property type="entry name" value="HIT_1"/>
    <property type="match status" value="1"/>
</dbReference>
<dbReference type="SUPFAM" id="SSF54197">
    <property type="entry name" value="HIT-like"/>
    <property type="match status" value="1"/>
</dbReference>
<dbReference type="InterPro" id="IPR036265">
    <property type="entry name" value="HIT-like_sf"/>
</dbReference>
<dbReference type="EMBL" id="JASFZW010000004">
    <property type="protein sequence ID" value="KAK2078670.1"/>
    <property type="molecule type" value="Genomic_DNA"/>
</dbReference>
<sequence>MASEEQKAAEAAAAGDAVRSSPTIFDKIVSKEIPANVIYEDDQCLAFRDIQPQAPTHFLVIPKTHDGLTQLSRARDDQEQLLGHLLYVAGQVAKKECPNGFRVVVNDGKEGCQSVYHLHLHVIGGRQLKWPPG</sequence>
<name>A0AAD9IK46_PROWI</name>
<feature type="short sequence motif" description="Histidine triad motif" evidence="2 3">
    <location>
        <begin position="117"/>
        <end position="121"/>
    </location>
</feature>
<evidence type="ECO:0000313" key="6">
    <source>
        <dbReference type="Proteomes" id="UP001255856"/>
    </source>
</evidence>
<dbReference type="Gene3D" id="3.30.428.10">
    <property type="entry name" value="HIT-like"/>
    <property type="match status" value="1"/>
</dbReference>
<accession>A0AAD9IK46</accession>
<dbReference type="InterPro" id="IPR011146">
    <property type="entry name" value="HIT-like"/>
</dbReference>
<dbReference type="AlphaFoldDB" id="A0AAD9IK46"/>
<proteinExistence type="predicted"/>
<feature type="domain" description="HIT" evidence="4">
    <location>
        <begin position="24"/>
        <end position="133"/>
    </location>
</feature>
<reference evidence="5" key="1">
    <citation type="submission" date="2021-01" db="EMBL/GenBank/DDBJ databases">
        <authorList>
            <person name="Eckstrom K.M.E."/>
        </authorList>
    </citation>
    <scope>NUCLEOTIDE SEQUENCE</scope>
    <source>
        <strain evidence="5">UVCC 0001</strain>
    </source>
</reference>
<dbReference type="Pfam" id="PF01230">
    <property type="entry name" value="HIT"/>
    <property type="match status" value="1"/>
</dbReference>
<evidence type="ECO:0000256" key="3">
    <source>
        <dbReference type="PROSITE-ProRule" id="PRU00464"/>
    </source>
</evidence>
<dbReference type="Proteomes" id="UP001255856">
    <property type="component" value="Unassembled WGS sequence"/>
</dbReference>